<dbReference type="AlphaFoldDB" id="A0A8E0TSD9"/>
<keyword evidence="5 7" id="KW-1133">Transmembrane helix</keyword>
<evidence type="ECO:0000256" key="1">
    <source>
        <dbReference type="ARBA" id="ARBA00004651"/>
    </source>
</evidence>
<comment type="caution">
    <text evidence="8">The sequence shown here is derived from an EMBL/GenBank/DDBJ whole genome shotgun (WGS) entry which is preliminary data.</text>
</comment>
<dbReference type="InterPro" id="IPR003370">
    <property type="entry name" value="Chromate_transpt"/>
</dbReference>
<feature type="transmembrane region" description="Helical" evidence="7">
    <location>
        <begin position="207"/>
        <end position="225"/>
    </location>
</feature>
<name>A0A8E0TSD9_9CAUL</name>
<feature type="transmembrane region" description="Helical" evidence="7">
    <location>
        <begin position="415"/>
        <end position="434"/>
    </location>
</feature>
<dbReference type="PANTHER" id="PTHR33567">
    <property type="entry name" value="CHROMATE ION TRANSPORTER (EUROFUNG)"/>
    <property type="match status" value="1"/>
</dbReference>
<evidence type="ECO:0000256" key="4">
    <source>
        <dbReference type="ARBA" id="ARBA00022692"/>
    </source>
</evidence>
<evidence type="ECO:0000256" key="3">
    <source>
        <dbReference type="ARBA" id="ARBA00022475"/>
    </source>
</evidence>
<keyword evidence="4 7" id="KW-0812">Transmembrane</keyword>
<dbReference type="PANTHER" id="PTHR33567:SF3">
    <property type="entry name" value="CHROMATE ION TRANSPORTER (EUROFUNG)"/>
    <property type="match status" value="1"/>
</dbReference>
<keyword evidence="6 7" id="KW-0472">Membrane</keyword>
<proteinExistence type="inferred from homology"/>
<dbReference type="PIRSF" id="PIRSF004810">
    <property type="entry name" value="ChrA"/>
    <property type="match status" value="1"/>
</dbReference>
<gene>
    <name evidence="8" type="ORF">MBEBAB_2469</name>
</gene>
<evidence type="ECO:0000313" key="9">
    <source>
        <dbReference type="Proteomes" id="UP000016569"/>
    </source>
</evidence>
<dbReference type="GO" id="GO:0015109">
    <property type="term" value="F:chromate transmembrane transporter activity"/>
    <property type="evidence" value="ECO:0007669"/>
    <property type="project" value="InterPro"/>
</dbReference>
<dbReference type="Proteomes" id="UP000016569">
    <property type="component" value="Unassembled WGS sequence"/>
</dbReference>
<evidence type="ECO:0000313" key="8">
    <source>
        <dbReference type="EMBL" id="GAD60219.1"/>
    </source>
</evidence>
<feature type="transmembrane region" description="Helical" evidence="7">
    <location>
        <begin position="149"/>
        <end position="179"/>
    </location>
</feature>
<sequence>MSGSPSQVPLHDLVRAFGRVGLISFGGPAGQIALMHRVVVDERKWLDEAQYLRALNFCTLLPGPEAQQLATYVGWRLHGVAGGLIAGGLFVLPGAAVILGLSILYAYAADLTWVQGAFFGIKAAVLAIILQALVRLARRALDTGLKRGLALAAFGLLFLFNAPFPAVILGAALIGALFAAAPVTEPTPDAEPRPRKRDMAWRTGRAVAVWGAVWAAPALAILLVLGPDHVLMDIAAFFSKLAVVTFGGAYAVLAYMAQEAVQTHGWLDAGQMADGLGLAETTPGPLILVTQFVGFLAAFRFPEPFTPLIAGILGAGLATWMTFAPCFLWIFALAPWIERLEHARRLQAALSGVTAAVVGVIANLGLWFALHVLFDQTRRVQTGPLDLTLPLLAGFQPVALILAAVAAVALIRFRLGIMTVLAGAVAAGVALQAVA</sequence>
<comment type="similarity">
    <text evidence="2">Belongs to the chromate ion transporter (CHR) (TC 2.A.51) family.</text>
</comment>
<dbReference type="OrthoDB" id="8969999at2"/>
<dbReference type="RefSeq" id="WP_021698313.1">
    <property type="nucleotide sequence ID" value="NZ_BATC01000058.1"/>
</dbReference>
<dbReference type="NCBIfam" id="TIGR00937">
    <property type="entry name" value="2A51"/>
    <property type="match status" value="1"/>
</dbReference>
<organism evidence="8 9">
    <name type="scientific">Brevundimonas abyssalis TAR-001</name>
    <dbReference type="NCBI Taxonomy" id="1391729"/>
    <lineage>
        <taxon>Bacteria</taxon>
        <taxon>Pseudomonadati</taxon>
        <taxon>Pseudomonadota</taxon>
        <taxon>Alphaproteobacteria</taxon>
        <taxon>Caulobacterales</taxon>
        <taxon>Caulobacteraceae</taxon>
        <taxon>Brevundimonas</taxon>
    </lineage>
</organism>
<evidence type="ECO:0000256" key="7">
    <source>
        <dbReference type="SAM" id="Phobius"/>
    </source>
</evidence>
<keyword evidence="3" id="KW-1003">Cell membrane</keyword>
<accession>A0A8E0TSD9</accession>
<feature type="transmembrane region" description="Helical" evidence="7">
    <location>
        <begin position="389"/>
        <end position="408"/>
    </location>
</feature>
<feature type="transmembrane region" description="Helical" evidence="7">
    <location>
        <begin position="346"/>
        <end position="369"/>
    </location>
</feature>
<dbReference type="EMBL" id="BATC01000058">
    <property type="protein sequence ID" value="GAD60219.1"/>
    <property type="molecule type" value="Genomic_DNA"/>
</dbReference>
<evidence type="ECO:0000256" key="2">
    <source>
        <dbReference type="ARBA" id="ARBA00005262"/>
    </source>
</evidence>
<feature type="transmembrane region" description="Helical" evidence="7">
    <location>
        <begin position="237"/>
        <end position="257"/>
    </location>
</feature>
<feature type="transmembrane region" description="Helical" evidence="7">
    <location>
        <begin position="113"/>
        <end position="137"/>
    </location>
</feature>
<feature type="transmembrane region" description="Helical" evidence="7">
    <location>
        <begin position="84"/>
        <end position="107"/>
    </location>
</feature>
<dbReference type="GO" id="GO:0005886">
    <property type="term" value="C:plasma membrane"/>
    <property type="evidence" value="ECO:0007669"/>
    <property type="project" value="UniProtKB-SubCell"/>
</dbReference>
<keyword evidence="9" id="KW-1185">Reference proteome</keyword>
<protein>
    <submittedName>
        <fullName evidence="8">Chromate transport protein chrA</fullName>
    </submittedName>
</protein>
<evidence type="ECO:0000256" key="5">
    <source>
        <dbReference type="ARBA" id="ARBA00022989"/>
    </source>
</evidence>
<comment type="subcellular location">
    <subcellularLocation>
        <location evidence="1">Cell membrane</location>
        <topology evidence="1">Multi-pass membrane protein</topology>
    </subcellularLocation>
</comment>
<feature type="transmembrane region" description="Helical" evidence="7">
    <location>
        <begin position="308"/>
        <end position="334"/>
    </location>
</feature>
<dbReference type="Pfam" id="PF02417">
    <property type="entry name" value="Chromate_transp"/>
    <property type="match status" value="2"/>
</dbReference>
<evidence type="ECO:0000256" key="6">
    <source>
        <dbReference type="ARBA" id="ARBA00023136"/>
    </source>
</evidence>
<reference evidence="9" key="1">
    <citation type="journal article" date="2013" name="Genome Announc.">
        <title>Draft Genome Sequence of the Dimorphic Prosthecate Bacterium Brevundimonas abyssalis TAR-001T.</title>
        <authorList>
            <person name="Tsubouchi T."/>
            <person name="Nishi S."/>
            <person name="Usui K."/>
            <person name="Shimane Y."/>
            <person name="Takaki Y."/>
            <person name="Maruyama T."/>
            <person name="Hatada Y."/>
        </authorList>
    </citation>
    <scope>NUCLEOTIDE SEQUENCE [LARGE SCALE GENOMIC DNA]</scope>
    <source>
        <strain evidence="9">TAR-001</strain>
    </source>
</reference>
<dbReference type="InterPro" id="IPR014047">
    <property type="entry name" value="Chr_Tranpt_l_chain"/>
</dbReference>